<feature type="transmembrane region" description="Helical" evidence="6">
    <location>
        <begin position="6"/>
        <end position="25"/>
    </location>
</feature>
<evidence type="ECO:0000256" key="6">
    <source>
        <dbReference type="SAM" id="Phobius"/>
    </source>
</evidence>
<dbReference type="EMBL" id="AZHW01000540">
    <property type="protein sequence ID" value="ETW98565.1"/>
    <property type="molecule type" value="Genomic_DNA"/>
</dbReference>
<name>W4LLG8_ENTF1</name>
<evidence type="ECO:0000256" key="2">
    <source>
        <dbReference type="ARBA" id="ARBA00010388"/>
    </source>
</evidence>
<evidence type="ECO:0000256" key="1">
    <source>
        <dbReference type="ARBA" id="ARBA00004141"/>
    </source>
</evidence>
<comment type="caution">
    <text evidence="7">The sequence shown here is derived from an EMBL/GenBank/DDBJ whole genome shotgun (WGS) entry which is preliminary data.</text>
</comment>
<dbReference type="HOGENOM" id="CLU_082058_2_0_7"/>
<accession>W4LLG8</accession>
<comment type="subcellular location">
    <subcellularLocation>
        <location evidence="1">Membrane</location>
        <topology evidence="1">Multi-pass membrane protein</topology>
    </subcellularLocation>
</comment>
<dbReference type="AlphaFoldDB" id="W4LLG8"/>
<evidence type="ECO:0000256" key="5">
    <source>
        <dbReference type="ARBA" id="ARBA00023136"/>
    </source>
</evidence>
<dbReference type="PANTHER" id="PTHR34583">
    <property type="entry name" value="ANTIPORTER SUBUNIT MNHC2-RELATED"/>
    <property type="match status" value="1"/>
</dbReference>
<dbReference type="InterPro" id="IPR050601">
    <property type="entry name" value="CPA3_antiporter_subunitC"/>
</dbReference>
<evidence type="ECO:0000256" key="3">
    <source>
        <dbReference type="ARBA" id="ARBA00022692"/>
    </source>
</evidence>
<evidence type="ECO:0008006" key="9">
    <source>
        <dbReference type="Google" id="ProtNLM"/>
    </source>
</evidence>
<evidence type="ECO:0000313" key="7">
    <source>
        <dbReference type="EMBL" id="ETW98565.1"/>
    </source>
</evidence>
<dbReference type="Gene3D" id="1.10.287.3510">
    <property type="match status" value="1"/>
</dbReference>
<dbReference type="PANTHER" id="PTHR34583:SF3">
    <property type="entry name" value="MULTISUBUNIT SODIUM_HYDROGEN ANTIPORTER, MNHC SUBUNIT"/>
    <property type="match status" value="1"/>
</dbReference>
<sequence>MGSESVLLGTVNYWLAAMLLLIGLHGMLTRRNLIKKLMAMNVMQVAVIMFFISLAMKTGATAPIELPGVTDVDAYINPLPHALMLTAIVVGVSTTGVALALLIRIYHHYGTLEEPEILERMHE</sequence>
<dbReference type="Pfam" id="PF00420">
    <property type="entry name" value="Oxidored_q2"/>
    <property type="match status" value="1"/>
</dbReference>
<evidence type="ECO:0000313" key="8">
    <source>
        <dbReference type="Proteomes" id="UP000019141"/>
    </source>
</evidence>
<dbReference type="InterPro" id="IPR039428">
    <property type="entry name" value="NUOK/Mnh_C1-like"/>
</dbReference>
<proteinExistence type="inferred from homology"/>
<keyword evidence="3 6" id="KW-0812">Transmembrane</keyword>
<dbReference type="GO" id="GO:0016020">
    <property type="term" value="C:membrane"/>
    <property type="evidence" value="ECO:0007669"/>
    <property type="project" value="UniProtKB-SubCell"/>
</dbReference>
<keyword evidence="4 6" id="KW-1133">Transmembrane helix</keyword>
<feature type="transmembrane region" description="Helical" evidence="6">
    <location>
        <begin position="37"/>
        <end position="56"/>
    </location>
</feature>
<keyword evidence="8" id="KW-1185">Reference proteome</keyword>
<gene>
    <name evidence="7" type="ORF">ETSY1_18220</name>
</gene>
<organism evidence="7 8">
    <name type="scientific">Entotheonella factor</name>
    <dbReference type="NCBI Taxonomy" id="1429438"/>
    <lineage>
        <taxon>Bacteria</taxon>
        <taxon>Pseudomonadati</taxon>
        <taxon>Nitrospinota/Tectimicrobiota group</taxon>
        <taxon>Candidatus Tectimicrobiota</taxon>
        <taxon>Candidatus Entotheonellia</taxon>
        <taxon>Candidatus Entotheonellales</taxon>
        <taxon>Candidatus Entotheonellaceae</taxon>
        <taxon>Candidatus Entotheonella</taxon>
    </lineage>
</organism>
<keyword evidence="5 6" id="KW-0472">Membrane</keyword>
<reference evidence="7 8" key="1">
    <citation type="journal article" date="2014" name="Nature">
        <title>An environmental bacterial taxon with a large and distinct metabolic repertoire.</title>
        <authorList>
            <person name="Wilson M.C."/>
            <person name="Mori T."/>
            <person name="Ruckert C."/>
            <person name="Uria A.R."/>
            <person name="Helf M.J."/>
            <person name="Takada K."/>
            <person name="Gernert C."/>
            <person name="Steffens U.A."/>
            <person name="Heycke N."/>
            <person name="Schmitt S."/>
            <person name="Rinke C."/>
            <person name="Helfrich E.J."/>
            <person name="Brachmann A.O."/>
            <person name="Gurgui C."/>
            <person name="Wakimoto T."/>
            <person name="Kracht M."/>
            <person name="Crusemann M."/>
            <person name="Hentschel U."/>
            <person name="Abe I."/>
            <person name="Matsunaga S."/>
            <person name="Kalinowski J."/>
            <person name="Takeyama H."/>
            <person name="Piel J."/>
        </authorList>
    </citation>
    <scope>NUCLEOTIDE SEQUENCE [LARGE SCALE GENOMIC DNA]</scope>
    <source>
        <strain evidence="8">TSY1</strain>
    </source>
</reference>
<protein>
    <recommendedName>
        <fullName evidence="9">NADH-ubiquinone oxidoreductase subunit 4L</fullName>
    </recommendedName>
</protein>
<feature type="transmembrane region" description="Helical" evidence="6">
    <location>
        <begin position="82"/>
        <end position="103"/>
    </location>
</feature>
<comment type="similarity">
    <text evidence="2">Belongs to the CPA3 antiporters (TC 2.A.63) subunit C family.</text>
</comment>
<dbReference type="Proteomes" id="UP000019141">
    <property type="component" value="Unassembled WGS sequence"/>
</dbReference>
<evidence type="ECO:0000256" key="4">
    <source>
        <dbReference type="ARBA" id="ARBA00022989"/>
    </source>
</evidence>